<dbReference type="Pfam" id="PF11954">
    <property type="entry name" value="DUF3471"/>
    <property type="match status" value="1"/>
</dbReference>
<evidence type="ECO:0000256" key="1">
    <source>
        <dbReference type="ARBA" id="ARBA00038215"/>
    </source>
</evidence>
<name>A0A179EXC3_METCM</name>
<dbReference type="OrthoDB" id="5946976at2759"/>
<dbReference type="PANTHER" id="PTHR46825">
    <property type="entry name" value="D-ALANYL-D-ALANINE-CARBOXYPEPTIDASE/ENDOPEPTIDASE AMPH"/>
    <property type="match status" value="1"/>
</dbReference>
<proteinExistence type="inferred from homology"/>
<dbReference type="PANTHER" id="PTHR46825:SF9">
    <property type="entry name" value="BETA-LACTAMASE-RELATED DOMAIN-CONTAINING PROTEIN"/>
    <property type="match status" value="1"/>
</dbReference>
<accession>A0A179EXC3</accession>
<feature type="domain" description="Peptidase S12 Pab87-related C-terminal" evidence="3">
    <location>
        <begin position="393"/>
        <end position="492"/>
    </location>
</feature>
<dbReference type="Gene3D" id="3.40.710.10">
    <property type="entry name" value="DD-peptidase/beta-lactamase superfamily"/>
    <property type="match status" value="1"/>
</dbReference>
<dbReference type="Proteomes" id="UP000078397">
    <property type="component" value="Unassembled WGS sequence"/>
</dbReference>
<sequence>MDLFTSAQFGPRVEGLLQKFHAPGVSIAIVQNSSIVSAGYGLVNLDPPKPMTADVLFDIASASKSLTAASVALLVHNDGHYPHVTYEATMSSLLPEDFVMSDETYTKVVTVEDMLSHRTGIAPHDESYLGPNSPHTDNAKSVTRNLRNLAVAAPIRTKHLYCNMMYTVATHLIETVASLSFADFLQRHFFNPLGMNSTNLQPARARAKGLGDRITPGYVWDDETKTYNRFKVPDAPEAQGAGSIITSVNDYVKYVKAIMNQEEPFTKDIYEGLIRSRSLFDPDYKQRTASTSSILYAAGWEVTFYRGFMIVGHGAHFFLPEIKFGGAIFSNSGGGGVIGDIIKSELIDEALKIPRERRLDWEKLFGAAGADSAGDGDPNVKIRQELCPGIKDPEPQTMALSAYTGEYWNAGYHNMTVDIRDRKLHIDGSDRSFAFQIEFEHVCKQTRYIAHMILQNEGGDSPLRAEFQFDGDMASKMGLYLENALDDLIWFEKVN</sequence>
<comment type="caution">
    <text evidence="4">The sequence shown here is derived from an EMBL/GenBank/DDBJ whole genome shotgun (WGS) entry which is preliminary data.</text>
</comment>
<dbReference type="InterPro" id="IPR021860">
    <property type="entry name" value="Peptidase_S12_Pab87-rel_C"/>
</dbReference>
<dbReference type="InterPro" id="IPR050491">
    <property type="entry name" value="AmpC-like"/>
</dbReference>
<evidence type="ECO:0000259" key="3">
    <source>
        <dbReference type="Pfam" id="PF11954"/>
    </source>
</evidence>
<dbReference type="RefSeq" id="XP_018136111.1">
    <property type="nucleotide sequence ID" value="XM_018290314.1"/>
</dbReference>
<dbReference type="InterPro" id="IPR001466">
    <property type="entry name" value="Beta-lactam-related"/>
</dbReference>
<dbReference type="GeneID" id="28854308"/>
<comment type="similarity">
    <text evidence="1">Belongs to the peptidase S12 family.</text>
</comment>
<evidence type="ECO:0000313" key="5">
    <source>
        <dbReference type="Proteomes" id="UP000078397"/>
    </source>
</evidence>
<organism evidence="4 5">
    <name type="scientific">Pochonia chlamydosporia 170</name>
    <dbReference type="NCBI Taxonomy" id="1380566"/>
    <lineage>
        <taxon>Eukaryota</taxon>
        <taxon>Fungi</taxon>
        <taxon>Dikarya</taxon>
        <taxon>Ascomycota</taxon>
        <taxon>Pezizomycotina</taxon>
        <taxon>Sordariomycetes</taxon>
        <taxon>Hypocreomycetidae</taxon>
        <taxon>Hypocreales</taxon>
        <taxon>Clavicipitaceae</taxon>
        <taxon>Pochonia</taxon>
    </lineage>
</organism>
<dbReference type="EMBL" id="LSBJ02000001">
    <property type="protein sequence ID" value="OAQ57844.1"/>
    <property type="molecule type" value="Genomic_DNA"/>
</dbReference>
<gene>
    <name evidence="4" type="ORF">VFPPC_12431</name>
</gene>
<evidence type="ECO:0000313" key="4">
    <source>
        <dbReference type="EMBL" id="OAQ57844.1"/>
    </source>
</evidence>
<reference evidence="4 5" key="1">
    <citation type="journal article" date="2016" name="PLoS Pathog.">
        <title>Biosynthesis of antibiotic leucinostatins in bio-control fungus Purpureocillium lilacinum and their inhibition on phytophthora revealed by genome mining.</title>
        <authorList>
            <person name="Wang G."/>
            <person name="Liu Z."/>
            <person name="Lin R."/>
            <person name="Li E."/>
            <person name="Mao Z."/>
            <person name="Ling J."/>
            <person name="Yang Y."/>
            <person name="Yin W.B."/>
            <person name="Xie B."/>
        </authorList>
    </citation>
    <scope>NUCLEOTIDE SEQUENCE [LARGE SCALE GENOMIC DNA]</scope>
    <source>
        <strain evidence="4">170</strain>
    </source>
</reference>
<dbReference type="KEGG" id="pchm:VFPPC_12431"/>
<dbReference type="STRING" id="1380566.A0A179EXC3"/>
<keyword evidence="5" id="KW-1185">Reference proteome</keyword>
<protein>
    <submittedName>
        <fullName evidence="4">Beta-lactamase family protein</fullName>
    </submittedName>
</protein>
<dbReference type="SUPFAM" id="SSF56601">
    <property type="entry name" value="beta-lactamase/transpeptidase-like"/>
    <property type="match status" value="1"/>
</dbReference>
<dbReference type="InterPro" id="IPR012338">
    <property type="entry name" value="Beta-lactam/transpept-like"/>
</dbReference>
<dbReference type="AlphaFoldDB" id="A0A179EXC3"/>
<evidence type="ECO:0000259" key="2">
    <source>
        <dbReference type="Pfam" id="PF00144"/>
    </source>
</evidence>
<feature type="domain" description="Beta-lactamase-related" evidence="2">
    <location>
        <begin position="15"/>
        <end position="335"/>
    </location>
</feature>
<dbReference type="Pfam" id="PF00144">
    <property type="entry name" value="Beta-lactamase"/>
    <property type="match status" value="1"/>
</dbReference>